<dbReference type="InterPro" id="IPR023430">
    <property type="entry name" value="Pept_HybD-like_dom_sf"/>
</dbReference>
<dbReference type="Pfam" id="PF01750">
    <property type="entry name" value="HycI"/>
    <property type="match status" value="1"/>
</dbReference>
<dbReference type="SUPFAM" id="SSF53163">
    <property type="entry name" value="HybD-like"/>
    <property type="match status" value="1"/>
</dbReference>
<dbReference type="InterPro" id="IPR000671">
    <property type="entry name" value="Peptidase_A31"/>
</dbReference>
<evidence type="ECO:0000256" key="4">
    <source>
        <dbReference type="ARBA" id="ARBA00022801"/>
    </source>
</evidence>
<accession>L0HAY4</accession>
<reference evidence="6" key="1">
    <citation type="submission" date="2011-12" db="EMBL/GenBank/DDBJ databases">
        <title>Complete sequence of Methanoregula formicicum SMSP.</title>
        <authorList>
            <person name="Lucas S."/>
            <person name="Han J."/>
            <person name="Lapidus A."/>
            <person name="Cheng J.-F."/>
            <person name="Goodwin L."/>
            <person name="Pitluck S."/>
            <person name="Peters L."/>
            <person name="Ovchinnikova G."/>
            <person name="Teshima H."/>
            <person name="Detter J.C."/>
            <person name="Han C."/>
            <person name="Tapia R."/>
            <person name="Land M."/>
            <person name="Hauser L."/>
            <person name="Kyrpides N."/>
            <person name="Ivanova N."/>
            <person name="Pagani I."/>
            <person name="Imachi H."/>
            <person name="Tamaki H."/>
            <person name="Sekiguchi Y."/>
            <person name="Kamagata Y."/>
            <person name="Cadillo-Quiroz H."/>
            <person name="Zinder S."/>
            <person name="Liu W.-T."/>
            <person name="Woyke T."/>
        </authorList>
    </citation>
    <scope>NUCLEOTIDE SEQUENCE [LARGE SCALE GENOMIC DNA]</scope>
    <source>
        <strain evidence="6">DSM 22288 / NBRC 105244 / SMSP</strain>
    </source>
</reference>
<keyword evidence="6" id="KW-1185">Reference proteome</keyword>
<dbReference type="HOGENOM" id="CLU_099037_0_2_2"/>
<dbReference type="InParanoid" id="L0HAY4"/>
<evidence type="ECO:0000256" key="1">
    <source>
        <dbReference type="ARBA" id="ARBA00006814"/>
    </source>
</evidence>
<dbReference type="GeneID" id="14310169"/>
<comment type="similarity">
    <text evidence="1">Belongs to the peptidase A31 family.</text>
</comment>
<dbReference type="Proteomes" id="UP000010824">
    <property type="component" value="Chromosome"/>
</dbReference>
<dbReference type="STRING" id="593750.Metfor_0856"/>
<reference evidence="5 6" key="2">
    <citation type="journal article" date="2014" name="Genome Announc.">
        <title>Complete Genome Sequence of Methanoregula formicica SMSPT, a Mesophilic Hydrogenotrophic Methanogen Isolated from a Methanogenic Upflow Anaerobic Sludge Blanket Reactor.</title>
        <authorList>
            <person name="Yamamoto K."/>
            <person name="Tamaki H."/>
            <person name="Cadillo-Quiroz H."/>
            <person name="Imachi H."/>
            <person name="Kyrpides N."/>
            <person name="Woyke T."/>
            <person name="Goodwin L."/>
            <person name="Zinder S.H."/>
            <person name="Kamagata Y."/>
            <person name="Liu W.T."/>
        </authorList>
    </citation>
    <scope>NUCLEOTIDE SEQUENCE [LARGE SCALE GENOMIC DNA]</scope>
    <source>
        <strain evidence="6">DSM 22288 / NBRC 105244 / SMSP</strain>
    </source>
</reference>
<dbReference type="PRINTS" id="PR00446">
    <property type="entry name" value="HYDRGNUPTAKE"/>
</dbReference>
<dbReference type="RefSeq" id="WP_015284876.1">
    <property type="nucleotide sequence ID" value="NC_019943.1"/>
</dbReference>
<dbReference type="AlphaFoldDB" id="L0HAY4"/>
<dbReference type="EMBL" id="CP003167">
    <property type="protein sequence ID" value="AGB01912.1"/>
    <property type="molecule type" value="Genomic_DNA"/>
</dbReference>
<dbReference type="GO" id="GO:0016485">
    <property type="term" value="P:protein processing"/>
    <property type="evidence" value="ECO:0007669"/>
    <property type="project" value="TreeGrafter"/>
</dbReference>
<keyword evidence="3" id="KW-0064">Aspartyl protease</keyword>
<dbReference type="OrthoDB" id="85598at2157"/>
<evidence type="ECO:0000256" key="3">
    <source>
        <dbReference type="ARBA" id="ARBA00022750"/>
    </source>
</evidence>
<organism evidence="5 6">
    <name type="scientific">Methanoregula formicica (strain DSM 22288 / NBRC 105244 / SMSP)</name>
    <dbReference type="NCBI Taxonomy" id="593750"/>
    <lineage>
        <taxon>Archaea</taxon>
        <taxon>Methanobacteriati</taxon>
        <taxon>Methanobacteriota</taxon>
        <taxon>Stenosarchaea group</taxon>
        <taxon>Methanomicrobia</taxon>
        <taxon>Methanomicrobiales</taxon>
        <taxon>Methanoregulaceae</taxon>
        <taxon>Methanoregula</taxon>
    </lineage>
</organism>
<dbReference type="NCBIfam" id="TIGR00130">
    <property type="entry name" value="frhD"/>
    <property type="match status" value="1"/>
</dbReference>
<dbReference type="GO" id="GO:0004190">
    <property type="term" value="F:aspartic-type endopeptidase activity"/>
    <property type="evidence" value="ECO:0007669"/>
    <property type="project" value="UniProtKB-KW"/>
</dbReference>
<dbReference type="PANTHER" id="PTHR30302">
    <property type="entry name" value="HYDROGENASE 1 MATURATION PROTEASE"/>
    <property type="match status" value="1"/>
</dbReference>
<evidence type="ECO:0000256" key="2">
    <source>
        <dbReference type="ARBA" id="ARBA00022670"/>
    </source>
</evidence>
<protein>
    <submittedName>
        <fullName evidence="5">Coenzyme F420-reducing hydrogenase delta subunit</fullName>
    </submittedName>
</protein>
<evidence type="ECO:0000313" key="5">
    <source>
        <dbReference type="EMBL" id="AGB01912.1"/>
    </source>
</evidence>
<dbReference type="NCBIfam" id="TIGR00072">
    <property type="entry name" value="hydrog_prot"/>
    <property type="match status" value="1"/>
</dbReference>
<name>L0HAY4_METFS</name>
<sequence length="183" mass="19603">MKGDTDNREFLLYTETVIAGCGNPLFGDDGFGPAVAEALQRFYFPENIRIIDAGTSGPAMIFDILDPAATKHLIVIDCADFGAQPGTIRVFNLSYPVPAGIRDAQPGGIIAALSDLAPHIKITIIGCQPRENTWPELKIDLSDEVARAIPMATRTVLELLDMDTGCPLCCILQKTAIGLTGDN</sequence>
<dbReference type="KEGG" id="mfo:Metfor_0856"/>
<evidence type="ECO:0000313" key="6">
    <source>
        <dbReference type="Proteomes" id="UP000010824"/>
    </source>
</evidence>
<proteinExistence type="inferred from homology"/>
<dbReference type="GO" id="GO:0008047">
    <property type="term" value="F:enzyme activator activity"/>
    <property type="evidence" value="ECO:0007669"/>
    <property type="project" value="InterPro"/>
</dbReference>
<dbReference type="InterPro" id="IPR004411">
    <property type="entry name" value="Pept_A31_F420-red_hyd_d"/>
</dbReference>
<dbReference type="FunCoup" id="L0HAY4">
    <property type="interactions" value="2"/>
</dbReference>
<dbReference type="PANTHER" id="PTHR30302:SF1">
    <property type="entry name" value="HYDROGENASE 2 MATURATION PROTEASE"/>
    <property type="match status" value="1"/>
</dbReference>
<dbReference type="eggNOG" id="arCOG04429">
    <property type="taxonomic scope" value="Archaea"/>
</dbReference>
<keyword evidence="4" id="KW-0378">Hydrolase</keyword>
<keyword evidence="2" id="KW-0645">Protease</keyword>
<dbReference type="Gene3D" id="3.40.50.1450">
    <property type="entry name" value="HybD-like"/>
    <property type="match status" value="1"/>
</dbReference>
<gene>
    <name evidence="5" type="ordered locus">Metfor_0856</name>
</gene>